<evidence type="ECO:0000313" key="2">
    <source>
        <dbReference type="EMBL" id="MBN8661346.1"/>
    </source>
</evidence>
<feature type="transmembrane region" description="Helical" evidence="1">
    <location>
        <begin position="74"/>
        <end position="93"/>
    </location>
</feature>
<feature type="transmembrane region" description="Helical" evidence="1">
    <location>
        <begin position="353"/>
        <end position="371"/>
    </location>
</feature>
<accession>A0A8J7PDU0</accession>
<feature type="transmembrane region" description="Helical" evidence="1">
    <location>
        <begin position="330"/>
        <end position="348"/>
    </location>
</feature>
<feature type="transmembrane region" description="Helical" evidence="1">
    <location>
        <begin position="411"/>
        <end position="430"/>
    </location>
</feature>
<gene>
    <name evidence="2" type="ORF">J0M35_13345</name>
</gene>
<sequence>MSQFESYAFWFRFTKASLVVFVLCFLLLFFGKFLFFLSYPLLTYADQAFYLQCGKIILAGGVPYRDVFDWNPPLIMYLAVIPILLSSCFRAYFANRDLLVFLSPILCGFTSDIFFFNLVTLACGCYAVFLSMFLLYRYKGFVSLLLRMPMLILFVFYFCMQSYSFGEREHLHFGLILPLFVLRLLRLQGKKISIQHSVLAALPASLTLLFKPQFLLAYCAFEATLALQALSGRHRYEPNTPESRQEWEPASGAFLSRLLSSLYVRKLASFYRQPEVYCLLTMTLLYVGWFFFVFPADARTCFLQEILPLYDIAYGFSRRAVLLLFRADNLILQSVSISFAGLFLGLLLSRSSAFAAALSAFLAVSLWNYFYGNQIWLYRLVPSEGAAFLVLGEGIYLGSLVVLGRFRAGRLMALALVYMLVALFFCAQSFTQSVNARKLDCSAPLDEVGIRMIYFHSLIGRKDSEILWLGTGISPGFPAILQFSGRPGSRYVYSILAQVSHAMSLSPAHRQRFEPVFRRMLAEYKRYIVKKKPKLIVVQRNPMQAFLNQGGIELAAFGYREVEGCKEYGFFVRN</sequence>
<protein>
    <recommendedName>
        <fullName evidence="4">Glycosyltransferase RgtA/B/C/D-like domain-containing protein</fullName>
    </recommendedName>
</protein>
<feature type="transmembrane region" description="Helical" evidence="1">
    <location>
        <begin position="386"/>
        <end position="404"/>
    </location>
</feature>
<feature type="transmembrane region" description="Helical" evidence="1">
    <location>
        <begin position="171"/>
        <end position="187"/>
    </location>
</feature>
<keyword evidence="1" id="KW-0472">Membrane</keyword>
<dbReference type="AlphaFoldDB" id="A0A8J7PDU0"/>
<feature type="transmembrane region" description="Helical" evidence="1">
    <location>
        <begin position="276"/>
        <end position="294"/>
    </location>
</feature>
<feature type="transmembrane region" description="Helical" evidence="1">
    <location>
        <begin position="148"/>
        <end position="165"/>
    </location>
</feature>
<name>A0A8J7PDU0_9BACT</name>
<dbReference type="Proteomes" id="UP000664277">
    <property type="component" value="Unassembled WGS sequence"/>
</dbReference>
<evidence type="ECO:0008006" key="4">
    <source>
        <dbReference type="Google" id="ProtNLM"/>
    </source>
</evidence>
<comment type="caution">
    <text evidence="2">The sequence shown here is derived from an EMBL/GenBank/DDBJ whole genome shotgun (WGS) entry which is preliminary data.</text>
</comment>
<organism evidence="2 3">
    <name type="scientific">Candidatus Obscuribacter phosphatis</name>
    <dbReference type="NCBI Taxonomy" id="1906157"/>
    <lineage>
        <taxon>Bacteria</taxon>
        <taxon>Bacillati</taxon>
        <taxon>Candidatus Melainabacteria</taxon>
        <taxon>Candidatus Obscuribacterales</taxon>
        <taxon>Candidatus Obscuribacteraceae</taxon>
        <taxon>Candidatus Obscuribacter</taxon>
    </lineage>
</organism>
<evidence type="ECO:0000313" key="3">
    <source>
        <dbReference type="Proteomes" id="UP000664277"/>
    </source>
</evidence>
<reference evidence="2" key="1">
    <citation type="submission" date="2021-02" db="EMBL/GenBank/DDBJ databases">
        <title>Genome-Resolved Metagenomics of a Microbial Community Performing Photosynthetic Biological Nutrient Removal.</title>
        <authorList>
            <person name="Mcdaniel E.A."/>
        </authorList>
    </citation>
    <scope>NUCLEOTIDE SEQUENCE</scope>
    <source>
        <strain evidence="2">UWPOB_OBS1</strain>
    </source>
</reference>
<keyword evidence="1" id="KW-0812">Transmembrane</keyword>
<proteinExistence type="predicted"/>
<feature type="transmembrane region" description="Helical" evidence="1">
    <location>
        <begin position="20"/>
        <end position="42"/>
    </location>
</feature>
<dbReference type="EMBL" id="JAFLCK010000019">
    <property type="protein sequence ID" value="MBN8661346.1"/>
    <property type="molecule type" value="Genomic_DNA"/>
</dbReference>
<feature type="transmembrane region" description="Helical" evidence="1">
    <location>
        <begin position="113"/>
        <end position="136"/>
    </location>
</feature>
<keyword evidence="1" id="KW-1133">Transmembrane helix</keyword>
<evidence type="ECO:0000256" key="1">
    <source>
        <dbReference type="SAM" id="Phobius"/>
    </source>
</evidence>